<dbReference type="GO" id="GO:0003723">
    <property type="term" value="F:RNA binding"/>
    <property type="evidence" value="ECO:0007669"/>
    <property type="project" value="InterPro"/>
</dbReference>
<dbReference type="InterPro" id="IPR011760">
    <property type="entry name" value="PsdUridine_synth_TruD_insert"/>
</dbReference>
<evidence type="ECO:0000256" key="4">
    <source>
        <dbReference type="HAMAP-Rule" id="MF_01082"/>
    </source>
</evidence>
<protein>
    <recommendedName>
        <fullName evidence="4">tRNA pseudouridine synthase D</fullName>
        <ecNumber evidence="4">5.4.99.27</ecNumber>
    </recommendedName>
    <alternativeName>
        <fullName evidence="4">tRNA pseudouridine(13) synthase</fullName>
    </alternativeName>
    <alternativeName>
        <fullName evidence="4">tRNA pseudouridylate synthase D</fullName>
    </alternativeName>
    <alternativeName>
        <fullName evidence="4">tRNA-uridine isomerase D</fullName>
    </alternativeName>
</protein>
<dbReference type="PANTHER" id="PTHR47811">
    <property type="entry name" value="TRNA PSEUDOURIDINE SYNTHASE D"/>
    <property type="match status" value="1"/>
</dbReference>
<sequence length="362" mass="40605">MSHTETEQNCPLPLDFPYAWGGPLGDAILRAEPEDFRVEEIMGFDPEGEGEHHFLWIRKRGNNTDWVARQLARFANVSYSAVSYSGLKDRHAVTQQWFSVHIPGLDAPDWSELCVEGIEILKAVRHRKKLKRGVHRANKFAIRLRDFTADSAAVEARLDTIAVEGVPNYFGEQRFGRGGNNLTKAMTRVRAGESLKLSRRDKDNKAMLLSSLRSWLFNRILSERVLSGQWNQWLSGDIATFSGSRSQFAVSAGDDDVVQRLKAGTIHPTGAMWGTGDSGVTEEAALLEQKVAGLYSDVAEGIEGSGLRKERRALRLIPQNLDWQWEDKDLVVSFVLPTGTFATSLLRELANWHNDAPMEMPE</sequence>
<keyword evidence="3 4" id="KW-0413">Isomerase</keyword>
<dbReference type="Pfam" id="PF01142">
    <property type="entry name" value="TruD"/>
    <property type="match status" value="2"/>
</dbReference>
<feature type="domain" description="TRUD" evidence="5">
    <location>
        <begin position="165"/>
        <end position="316"/>
    </location>
</feature>
<dbReference type="GO" id="GO:0160150">
    <property type="term" value="F:tRNA pseudouridine(13) synthase activity"/>
    <property type="evidence" value="ECO:0007669"/>
    <property type="project" value="UniProtKB-EC"/>
</dbReference>
<dbReference type="CDD" id="cd02575">
    <property type="entry name" value="PseudoU_synth_EcTruD"/>
    <property type="match status" value="1"/>
</dbReference>
<dbReference type="HAMAP" id="MF_01082">
    <property type="entry name" value="TruD"/>
    <property type="match status" value="1"/>
</dbReference>
<evidence type="ECO:0000313" key="6">
    <source>
        <dbReference type="EMBL" id="MBB1485021.1"/>
    </source>
</evidence>
<name>A0A839IJD9_9GAMM</name>
<dbReference type="GO" id="GO:0031119">
    <property type="term" value="P:tRNA pseudouridine synthesis"/>
    <property type="evidence" value="ECO:0007669"/>
    <property type="project" value="UniProtKB-UniRule"/>
</dbReference>
<dbReference type="AlphaFoldDB" id="A0A839IJD9"/>
<dbReference type="InterPro" id="IPR043165">
    <property type="entry name" value="TruD_insert_sf"/>
</dbReference>
<dbReference type="PROSITE" id="PS50984">
    <property type="entry name" value="TRUD"/>
    <property type="match status" value="1"/>
</dbReference>
<dbReference type="Gene3D" id="3.30.2340.10">
    <property type="entry name" value="TruD, insertion domain"/>
    <property type="match status" value="1"/>
</dbReference>
<dbReference type="PROSITE" id="PS01268">
    <property type="entry name" value="UPF0024"/>
    <property type="match status" value="1"/>
</dbReference>
<evidence type="ECO:0000256" key="1">
    <source>
        <dbReference type="ARBA" id="ARBA00007953"/>
    </source>
</evidence>
<dbReference type="PANTHER" id="PTHR47811:SF1">
    <property type="entry name" value="TRNA PSEUDOURIDINE SYNTHASE D"/>
    <property type="match status" value="1"/>
</dbReference>
<comment type="function">
    <text evidence="4">Responsible for synthesis of pseudouridine from uracil-13 in transfer RNAs.</text>
</comment>
<proteinExistence type="inferred from homology"/>
<dbReference type="Proteomes" id="UP000565262">
    <property type="component" value="Unassembled WGS sequence"/>
</dbReference>
<dbReference type="InterPro" id="IPR050170">
    <property type="entry name" value="TruD_pseudoU_synthase"/>
</dbReference>
<dbReference type="InterPro" id="IPR001656">
    <property type="entry name" value="PsdUridine_synth_TruD"/>
</dbReference>
<dbReference type="InterPro" id="IPR020119">
    <property type="entry name" value="PsdUridine_synth_TruD_CS"/>
</dbReference>
<comment type="catalytic activity">
    <reaction evidence="4">
        <text>uridine(13) in tRNA = pseudouridine(13) in tRNA</text>
        <dbReference type="Rhea" id="RHEA:42540"/>
        <dbReference type="Rhea" id="RHEA-COMP:10105"/>
        <dbReference type="Rhea" id="RHEA-COMP:10106"/>
        <dbReference type="ChEBI" id="CHEBI:65314"/>
        <dbReference type="ChEBI" id="CHEBI:65315"/>
        <dbReference type="EC" id="5.4.99.27"/>
    </reaction>
</comment>
<dbReference type="NCBIfam" id="NF002153">
    <property type="entry name" value="PRK00984.1-2"/>
    <property type="match status" value="1"/>
</dbReference>
<reference evidence="6 7" key="1">
    <citation type="submission" date="2020-08" db="EMBL/GenBank/DDBJ databases">
        <title>Oceanospirillum sp. nov. isolated from marine sediment.</title>
        <authorList>
            <person name="Ji X."/>
        </authorList>
    </citation>
    <scope>NUCLEOTIDE SEQUENCE [LARGE SCALE GENOMIC DNA]</scope>
    <source>
        <strain evidence="6 7">D5</strain>
    </source>
</reference>
<dbReference type="EMBL" id="JACJFM010000001">
    <property type="protein sequence ID" value="MBB1485021.1"/>
    <property type="molecule type" value="Genomic_DNA"/>
</dbReference>
<evidence type="ECO:0000256" key="2">
    <source>
        <dbReference type="ARBA" id="ARBA00022694"/>
    </source>
</evidence>
<dbReference type="Gene3D" id="3.30.2350.20">
    <property type="entry name" value="TruD, catalytic domain"/>
    <property type="match status" value="1"/>
</dbReference>
<comment type="caution">
    <text evidence="6">The sequence shown here is derived from an EMBL/GenBank/DDBJ whole genome shotgun (WGS) entry which is preliminary data.</text>
</comment>
<evidence type="ECO:0000313" key="7">
    <source>
        <dbReference type="Proteomes" id="UP000565262"/>
    </source>
</evidence>
<gene>
    <name evidence="4 6" type="primary">truD</name>
    <name evidence="6" type="ORF">H4O21_00120</name>
</gene>
<comment type="similarity">
    <text evidence="1 4">Belongs to the pseudouridine synthase TruD family.</text>
</comment>
<evidence type="ECO:0000256" key="3">
    <source>
        <dbReference type="ARBA" id="ARBA00023235"/>
    </source>
</evidence>
<dbReference type="InterPro" id="IPR042214">
    <property type="entry name" value="TruD_catalytic"/>
</dbReference>
<dbReference type="InterPro" id="IPR020103">
    <property type="entry name" value="PsdUridine_synth_cat_dom_sf"/>
</dbReference>
<keyword evidence="7" id="KW-1185">Reference proteome</keyword>
<keyword evidence="2 4" id="KW-0819">tRNA processing</keyword>
<dbReference type="RefSeq" id="WP_182806786.1">
    <property type="nucleotide sequence ID" value="NZ_JACJFM010000001.1"/>
</dbReference>
<dbReference type="SUPFAM" id="SSF55120">
    <property type="entry name" value="Pseudouridine synthase"/>
    <property type="match status" value="1"/>
</dbReference>
<organism evidence="6 7">
    <name type="scientific">Oceanospirillum sediminis</name>
    <dbReference type="NCBI Taxonomy" id="2760088"/>
    <lineage>
        <taxon>Bacteria</taxon>
        <taxon>Pseudomonadati</taxon>
        <taxon>Pseudomonadota</taxon>
        <taxon>Gammaproteobacteria</taxon>
        <taxon>Oceanospirillales</taxon>
        <taxon>Oceanospirillaceae</taxon>
        <taxon>Oceanospirillum</taxon>
    </lineage>
</organism>
<accession>A0A839IJD9</accession>
<dbReference type="GO" id="GO:0005829">
    <property type="term" value="C:cytosol"/>
    <property type="evidence" value="ECO:0007669"/>
    <property type="project" value="TreeGrafter"/>
</dbReference>
<evidence type="ECO:0000259" key="5">
    <source>
        <dbReference type="PROSITE" id="PS50984"/>
    </source>
</evidence>
<feature type="active site" description="Nucleophile" evidence="4">
    <location>
        <position position="89"/>
    </location>
</feature>
<dbReference type="EC" id="5.4.99.27" evidence="4"/>